<feature type="transmembrane region" description="Helical" evidence="1">
    <location>
        <begin position="116"/>
        <end position="139"/>
    </location>
</feature>
<proteinExistence type="predicted"/>
<dbReference type="Pfam" id="PF14897">
    <property type="entry name" value="EpsG"/>
    <property type="match status" value="1"/>
</dbReference>
<dbReference type="AlphaFoldDB" id="A0A844CM34"/>
<dbReference type="InterPro" id="IPR049458">
    <property type="entry name" value="EpsG-like"/>
</dbReference>
<keyword evidence="1" id="KW-0472">Membrane</keyword>
<dbReference type="RefSeq" id="WP_154151186.1">
    <property type="nucleotide sequence ID" value="NZ_SZWE01000001.1"/>
</dbReference>
<organism evidence="2 3">
    <name type="scientific">Roseovarius bejariae</name>
    <dbReference type="NCBI Taxonomy" id="2576383"/>
    <lineage>
        <taxon>Bacteria</taxon>
        <taxon>Pseudomonadati</taxon>
        <taxon>Pseudomonadota</taxon>
        <taxon>Alphaproteobacteria</taxon>
        <taxon>Rhodobacterales</taxon>
        <taxon>Roseobacteraceae</taxon>
        <taxon>Roseovarius</taxon>
    </lineage>
</organism>
<reference evidence="2 3" key="1">
    <citation type="submission" date="2019-05" db="EMBL/GenBank/DDBJ databases">
        <title>Roseovarius bejariae sp. nov., a moderately halophylic bacterium isolated from a saline soil in Rambla Salada (Murcia).</title>
        <authorList>
            <person name="Castro D.J."/>
            <person name="Gomez-Altuve A."/>
            <person name="Reina J.C."/>
            <person name="Rodriguez M."/>
            <person name="Sampedro I."/>
            <person name="Llamas I."/>
            <person name="Martinez-Checa F."/>
        </authorList>
    </citation>
    <scope>NUCLEOTIDE SEQUENCE [LARGE SCALE GENOMIC DNA]</scope>
    <source>
        <strain evidence="2 3">A21</strain>
    </source>
</reference>
<dbReference type="Proteomes" id="UP000564704">
    <property type="component" value="Unassembled WGS sequence"/>
</dbReference>
<feature type="transmembrane region" description="Helical" evidence="1">
    <location>
        <begin position="260"/>
        <end position="280"/>
    </location>
</feature>
<keyword evidence="1" id="KW-0812">Transmembrane</keyword>
<dbReference type="EMBL" id="SZWE01000001">
    <property type="protein sequence ID" value="MRU15692.1"/>
    <property type="molecule type" value="Genomic_DNA"/>
</dbReference>
<evidence type="ECO:0000313" key="3">
    <source>
        <dbReference type="Proteomes" id="UP000564704"/>
    </source>
</evidence>
<feature type="transmembrane region" description="Helical" evidence="1">
    <location>
        <begin position="89"/>
        <end position="109"/>
    </location>
</feature>
<evidence type="ECO:0000256" key="1">
    <source>
        <dbReference type="SAM" id="Phobius"/>
    </source>
</evidence>
<keyword evidence="3" id="KW-1185">Reference proteome</keyword>
<gene>
    <name evidence="2" type="ORF">FDP25_09645</name>
</gene>
<keyword evidence="1" id="KW-1133">Transmembrane helix</keyword>
<comment type="caution">
    <text evidence="2">The sequence shown here is derived from an EMBL/GenBank/DDBJ whole genome shotgun (WGS) entry which is preliminary data.</text>
</comment>
<protein>
    <submittedName>
        <fullName evidence="2">EpsG family protein</fullName>
    </submittedName>
</protein>
<dbReference type="OrthoDB" id="5373240at2"/>
<accession>A0A844CM34</accession>
<name>A0A844CM34_9RHOB</name>
<evidence type="ECO:0000313" key="2">
    <source>
        <dbReference type="EMBL" id="MRU15692.1"/>
    </source>
</evidence>
<feature type="transmembrane region" description="Helical" evidence="1">
    <location>
        <begin position="286"/>
        <end position="305"/>
    </location>
</feature>
<sequence>MLVYLGVFFVLALAALNIQGRGQKTVLIMFALFLLWFMGARNEVGCDWWGYLHRFRITQLDQSLSALIKDFDEPGFWLMTKFVRENDLSYMWLNMFASAIIVSCIVIFCRAHRDSLMILALLFPVVIVQLSMSGIRQGLATGFLMVASVAWMRGSKLWTAIWIALGAQFHTSIIMFLPIAALAGRKVTTAWLFGSAVILGPLAVVLLGDRFETYSDRYLDNSDITSGGALIRYVLLLIPAIFFLKYRTRLQSAFPESFELMRLTTAITFSLIPVAIFSSILLHRVIYYVMPLSIVTFVALARVAFPRLNRGFVFALPVLVYGSYQALWFLSSRHANICYLPYKNFWGF</sequence>
<feature type="transmembrane region" description="Helical" evidence="1">
    <location>
        <begin position="159"/>
        <end position="183"/>
    </location>
</feature>
<feature type="transmembrane region" description="Helical" evidence="1">
    <location>
        <begin position="190"/>
        <end position="208"/>
    </location>
</feature>
<feature type="transmembrane region" description="Helical" evidence="1">
    <location>
        <begin position="228"/>
        <end position="248"/>
    </location>
</feature>
<feature type="transmembrane region" description="Helical" evidence="1">
    <location>
        <begin position="312"/>
        <end position="330"/>
    </location>
</feature>